<dbReference type="PANTHER" id="PTHR30563:SF0">
    <property type="entry name" value="DNA RECOMBINATION PROTEIN RMUC"/>
    <property type="match status" value="1"/>
</dbReference>
<dbReference type="PANTHER" id="PTHR30563">
    <property type="entry name" value="DNA RECOMBINATION PROTEIN RMUC"/>
    <property type="match status" value="1"/>
</dbReference>
<comment type="similarity">
    <text evidence="2">Belongs to the RmuC family.</text>
</comment>
<keyword evidence="7" id="KW-1185">Reference proteome</keyword>
<proteinExistence type="inferred from homology"/>
<evidence type="ECO:0000256" key="5">
    <source>
        <dbReference type="SAM" id="Coils"/>
    </source>
</evidence>
<evidence type="ECO:0000256" key="2">
    <source>
        <dbReference type="ARBA" id="ARBA00009840"/>
    </source>
</evidence>
<comment type="caution">
    <text evidence="6">The sequence shown here is derived from an EMBL/GenBank/DDBJ whole genome shotgun (WGS) entry which is preliminary data.</text>
</comment>
<dbReference type="Pfam" id="PF02646">
    <property type="entry name" value="RmuC"/>
    <property type="match status" value="1"/>
</dbReference>
<dbReference type="InterPro" id="IPR003798">
    <property type="entry name" value="DNA_recombination_RmuC"/>
</dbReference>
<gene>
    <name evidence="6" type="ORF">CLV37_105112</name>
</gene>
<evidence type="ECO:0000256" key="3">
    <source>
        <dbReference type="ARBA" id="ARBA00023054"/>
    </source>
</evidence>
<dbReference type="EMBL" id="PVZF01000005">
    <property type="protein sequence ID" value="PRY15186.1"/>
    <property type="molecule type" value="Genomic_DNA"/>
</dbReference>
<reference evidence="6 7" key="1">
    <citation type="submission" date="2018-03" db="EMBL/GenBank/DDBJ databases">
        <title>Genomic Encyclopedia of Archaeal and Bacterial Type Strains, Phase II (KMG-II): from individual species to whole genera.</title>
        <authorList>
            <person name="Goeker M."/>
        </authorList>
    </citation>
    <scope>NUCLEOTIDE SEQUENCE [LARGE SCALE GENOMIC DNA]</scope>
    <source>
        <strain evidence="6 7">DSM 19711</strain>
    </source>
</reference>
<sequence>MAQSLGMDVVALLVGLLAGLAAGVVAGILLARWVHRARTDPEAQAVRTERDLLRARVAELEDRVGAGHELTATVTPVAASLQRVEAQVAALERDRVEQFARLSEQLRTVAEGTDALRDQTATLAGALRASSSRGSWGEVQLRRVVEHAGMLDRVDFSEQSTLTTRSGRTVRPDLVVNLPGGKHVVVDAKAPLAAFLRAGEAADDGERRRELAAHARAVRGHVDALAAKEYPSAVEDSPDVVVCFVPGEAFLAAACEADPALLEHAMSRRVVLATPTTLLALLRTVALTWQQDAVAGGARELFEVGRELYERLGTLGGHTAALGRTLHRAVEDYNRFVGTLERRVLVSARRIRDLDLADEDLPAPRPLEDTVRPLTAPELLEEPVAALRRE</sequence>
<evidence type="ECO:0000313" key="6">
    <source>
        <dbReference type="EMBL" id="PRY15186.1"/>
    </source>
</evidence>
<evidence type="ECO:0000256" key="1">
    <source>
        <dbReference type="ARBA" id="ARBA00003416"/>
    </source>
</evidence>
<organism evidence="6 7">
    <name type="scientific">Kineococcus rhizosphaerae</name>
    <dbReference type="NCBI Taxonomy" id="559628"/>
    <lineage>
        <taxon>Bacteria</taxon>
        <taxon>Bacillati</taxon>
        <taxon>Actinomycetota</taxon>
        <taxon>Actinomycetes</taxon>
        <taxon>Kineosporiales</taxon>
        <taxon>Kineosporiaceae</taxon>
        <taxon>Kineococcus</taxon>
    </lineage>
</organism>
<feature type="coiled-coil region" evidence="5">
    <location>
        <begin position="43"/>
        <end position="101"/>
    </location>
</feature>
<name>A0A2T0R489_9ACTN</name>
<keyword evidence="4" id="KW-0233">DNA recombination</keyword>
<protein>
    <submittedName>
        <fullName evidence="6">DNA recombination protein RmuC</fullName>
    </submittedName>
</protein>
<dbReference type="GO" id="GO:0006310">
    <property type="term" value="P:DNA recombination"/>
    <property type="evidence" value="ECO:0007669"/>
    <property type="project" value="UniProtKB-KW"/>
</dbReference>
<dbReference type="AlphaFoldDB" id="A0A2T0R489"/>
<keyword evidence="3 5" id="KW-0175">Coiled coil</keyword>
<evidence type="ECO:0000256" key="4">
    <source>
        <dbReference type="ARBA" id="ARBA00023172"/>
    </source>
</evidence>
<dbReference type="Proteomes" id="UP000238083">
    <property type="component" value="Unassembled WGS sequence"/>
</dbReference>
<evidence type="ECO:0000313" key="7">
    <source>
        <dbReference type="Proteomes" id="UP000238083"/>
    </source>
</evidence>
<comment type="function">
    <text evidence="1">Involved in DNA recombination.</text>
</comment>
<accession>A0A2T0R489</accession>